<dbReference type="OrthoDB" id="6763801at2759"/>
<dbReference type="RefSeq" id="XP_001945797.2">
    <property type="nucleotide sequence ID" value="XM_001945762.4"/>
</dbReference>
<reference evidence="1" key="2">
    <citation type="submission" date="2022-06" db="UniProtKB">
        <authorList>
            <consortium name="EnsemblMetazoa"/>
        </authorList>
    </citation>
    <scope>IDENTIFICATION</scope>
</reference>
<proteinExistence type="predicted"/>
<sequence length="363" mass="42436">MFRLRNMLLFNVCSKCGTPKSLVNLNLASNKNTYSVKGNAHKSEKPICNYHHDAMDSFTNSLIIENMMKWKSDNFVSTNYKLSRVKSESVFELCDDPDHLTTYLQQCLDGYSRVSESALNQFRLTMTKHGKINGLVLIERLNEKYGNCIKKSELQMNFAEAYWANGNLHSMFKIFETFYPIESTKVNHVLDPIIHTIVKSHGVASVVMVSNFVNSIVARYGDYHPMCILWKYLFLSELFNDNLEAEKLLSQNTNLIENIQYLIPSLTRKMLKTHKVECVQRIMIILLKHKRMEPYQWILRSLFEYYYTLGNVRQCKEIMKHSIELNVPLPQAQQSRLIHMVLNNKHQQKINKEVTAIIFKLMF</sequence>
<keyword evidence="2" id="KW-1185">Reference proteome</keyword>
<reference evidence="2" key="1">
    <citation type="submission" date="2010-06" db="EMBL/GenBank/DDBJ databases">
        <authorList>
            <person name="Jiang H."/>
            <person name="Abraham K."/>
            <person name="Ali S."/>
            <person name="Alsbrooks S.L."/>
            <person name="Anim B.N."/>
            <person name="Anosike U.S."/>
            <person name="Attaway T."/>
            <person name="Bandaranaike D.P."/>
            <person name="Battles P.K."/>
            <person name="Bell S.N."/>
            <person name="Bell A.V."/>
            <person name="Beltran B."/>
            <person name="Bickham C."/>
            <person name="Bustamante Y."/>
            <person name="Caleb T."/>
            <person name="Canada A."/>
            <person name="Cardenas V."/>
            <person name="Carter K."/>
            <person name="Chacko J."/>
            <person name="Chandrabose M.N."/>
            <person name="Chavez D."/>
            <person name="Chavez A."/>
            <person name="Chen L."/>
            <person name="Chu H.-S."/>
            <person name="Claassen K.J."/>
            <person name="Cockrell R."/>
            <person name="Collins M."/>
            <person name="Cooper J.A."/>
            <person name="Cree A."/>
            <person name="Curry S.M."/>
            <person name="Da Y."/>
            <person name="Dao M.D."/>
            <person name="Das B."/>
            <person name="Davila M.-L."/>
            <person name="Davy-Carroll L."/>
            <person name="Denson S."/>
            <person name="Dinh H."/>
            <person name="Ebong V.E."/>
            <person name="Edwards J.R."/>
            <person name="Egan A."/>
            <person name="El-Daye J."/>
            <person name="Escobedo L."/>
            <person name="Fernandez S."/>
            <person name="Fernando P.R."/>
            <person name="Flagg N."/>
            <person name="Forbes L.D."/>
            <person name="Fowler R.G."/>
            <person name="Fu Q."/>
            <person name="Gabisi R.A."/>
            <person name="Ganer J."/>
            <person name="Garbino Pronczuk A."/>
            <person name="Garcia R.M."/>
            <person name="Garner T."/>
            <person name="Garrett T.E."/>
            <person name="Gonzalez D.A."/>
            <person name="Hamid H."/>
            <person name="Hawkins E.S."/>
            <person name="Hirani K."/>
            <person name="Hogues M.E."/>
            <person name="Hollins B."/>
            <person name="Hsiao C.-H."/>
            <person name="Jabil R."/>
            <person name="James M.L."/>
            <person name="Jhangiani S.N."/>
            <person name="Johnson B."/>
            <person name="Johnson Q."/>
            <person name="Joshi V."/>
            <person name="Kalu J.B."/>
            <person name="Kam C."/>
            <person name="Kashfia A."/>
            <person name="Keebler J."/>
            <person name="Kisamo H."/>
            <person name="Kovar C.L."/>
            <person name="Lago L.A."/>
            <person name="Lai C.-Y."/>
            <person name="Laidlaw J."/>
            <person name="Lara F."/>
            <person name="Le T.-K."/>
            <person name="Lee S.L."/>
            <person name="Legall F.H."/>
            <person name="Lemon S.J."/>
            <person name="Lewis L.R."/>
            <person name="Li B."/>
            <person name="Liu Y."/>
            <person name="Liu Y.-S."/>
            <person name="Lopez J."/>
            <person name="Lozado R.J."/>
            <person name="Lu J."/>
            <person name="Madu R.C."/>
            <person name="Maheshwari M."/>
            <person name="Maheshwari R."/>
            <person name="Malloy K."/>
            <person name="Martinez E."/>
            <person name="Mathew T."/>
            <person name="Mercado I.C."/>
            <person name="Mercado C."/>
            <person name="Meyer B."/>
            <person name="Montgomery K."/>
            <person name="Morgan M.B."/>
            <person name="Munidasa M."/>
            <person name="Nazareth L.V."/>
            <person name="Nelson J."/>
            <person name="Ng B.M."/>
            <person name="Nguyen N.B."/>
            <person name="Nguyen P.Q."/>
            <person name="Nguyen T."/>
            <person name="Obregon M."/>
            <person name="Okwuonu G.O."/>
            <person name="Onwere C.G."/>
            <person name="Orozco G."/>
            <person name="Parra A."/>
            <person name="Patel S."/>
            <person name="Patil S."/>
            <person name="Perez A."/>
            <person name="Perez Y."/>
            <person name="Pham C."/>
            <person name="Primus E.L."/>
            <person name="Pu L.-L."/>
            <person name="Puazo M."/>
            <person name="Qin X."/>
            <person name="Quiroz J.B."/>
            <person name="Reese J."/>
            <person name="Richards S."/>
            <person name="Rives C.M."/>
            <person name="Robberts R."/>
            <person name="Ruiz S.J."/>
            <person name="Ruiz M.J."/>
            <person name="Santibanez J."/>
            <person name="Schneider B.W."/>
            <person name="Sisson I."/>
            <person name="Smith M."/>
            <person name="Sodergren E."/>
            <person name="Song X.-Z."/>
            <person name="Song B.B."/>
            <person name="Summersgill H."/>
            <person name="Thelus R."/>
            <person name="Thornton R.D."/>
            <person name="Trejos Z.Y."/>
            <person name="Usmani K."/>
            <person name="Vattathil S."/>
            <person name="Villasana D."/>
            <person name="Walker D.L."/>
            <person name="Wang S."/>
            <person name="Wang K."/>
            <person name="White C.S."/>
            <person name="Williams A.C."/>
            <person name="Williamson J."/>
            <person name="Wilson K."/>
            <person name="Woghiren I.O."/>
            <person name="Woodworth J.R."/>
            <person name="Worley K.C."/>
            <person name="Wright R.A."/>
            <person name="Wu W."/>
            <person name="Young L."/>
            <person name="Zhang L."/>
            <person name="Zhang J."/>
            <person name="Zhu Y."/>
            <person name="Muzny D.M."/>
            <person name="Weinstock G."/>
            <person name="Gibbs R.A."/>
        </authorList>
    </citation>
    <scope>NUCLEOTIDE SEQUENCE [LARGE SCALE GENOMIC DNA]</scope>
    <source>
        <strain evidence="2">LSR1</strain>
    </source>
</reference>
<evidence type="ECO:0000313" key="1">
    <source>
        <dbReference type="EnsemblMetazoa" id="XP_001945797.2"/>
    </source>
</evidence>
<dbReference type="KEGG" id="api:100159789"/>
<name>A0A8R2A8C8_ACYPI</name>
<dbReference type="GeneID" id="100159789"/>
<accession>A0A8R2A8C8</accession>
<dbReference type="Proteomes" id="UP000007819">
    <property type="component" value="Chromosome A1"/>
</dbReference>
<organism evidence="1 2">
    <name type="scientific">Acyrthosiphon pisum</name>
    <name type="common">Pea aphid</name>
    <dbReference type="NCBI Taxonomy" id="7029"/>
    <lineage>
        <taxon>Eukaryota</taxon>
        <taxon>Metazoa</taxon>
        <taxon>Ecdysozoa</taxon>
        <taxon>Arthropoda</taxon>
        <taxon>Hexapoda</taxon>
        <taxon>Insecta</taxon>
        <taxon>Pterygota</taxon>
        <taxon>Neoptera</taxon>
        <taxon>Paraneoptera</taxon>
        <taxon>Hemiptera</taxon>
        <taxon>Sternorrhyncha</taxon>
        <taxon>Aphidomorpha</taxon>
        <taxon>Aphidoidea</taxon>
        <taxon>Aphididae</taxon>
        <taxon>Macrosiphini</taxon>
        <taxon>Acyrthosiphon</taxon>
    </lineage>
</organism>
<protein>
    <submittedName>
        <fullName evidence="1">Uncharacterized protein</fullName>
    </submittedName>
</protein>
<evidence type="ECO:0000313" key="2">
    <source>
        <dbReference type="Proteomes" id="UP000007819"/>
    </source>
</evidence>
<dbReference type="EnsemblMetazoa" id="XM_001945762.5">
    <property type="protein sequence ID" value="XP_001945797.2"/>
    <property type="gene ID" value="LOC100159789"/>
</dbReference>
<dbReference type="AlphaFoldDB" id="A0A8R2A8C8"/>